<feature type="compositionally biased region" description="Acidic residues" evidence="1">
    <location>
        <begin position="20"/>
        <end position="40"/>
    </location>
</feature>
<comment type="caution">
    <text evidence="2">The sequence shown here is derived from an EMBL/GenBank/DDBJ whole genome shotgun (WGS) entry which is preliminary data.</text>
</comment>
<dbReference type="EMBL" id="WTPW01001744">
    <property type="protein sequence ID" value="KAF0416736.1"/>
    <property type="molecule type" value="Genomic_DNA"/>
</dbReference>
<gene>
    <name evidence="2" type="ORF">F8M41_007383</name>
</gene>
<evidence type="ECO:0000313" key="2">
    <source>
        <dbReference type="EMBL" id="KAF0416736.1"/>
    </source>
</evidence>
<name>A0A8H3X827_GIGMA</name>
<sequence length="187" mass="21722">MSEPLGKERPTTIQNLEKSEEGESESENSESNIYEDEELEERIYNYSGQEEEGDYGTSNNFVGNIKREQYYDPLRTPLPYKVPTCITSRKLVSPFISAPGEFSPMIFLEGDSEELDDSSFEWYSYTWNDKVPEYKFEENDSDADDTIDEIRRQIRIKKKKMKPTHVKCRADLAGNAYLQEEDSTTDC</sequence>
<organism evidence="2 3">
    <name type="scientific">Gigaspora margarita</name>
    <dbReference type="NCBI Taxonomy" id="4874"/>
    <lineage>
        <taxon>Eukaryota</taxon>
        <taxon>Fungi</taxon>
        <taxon>Fungi incertae sedis</taxon>
        <taxon>Mucoromycota</taxon>
        <taxon>Glomeromycotina</taxon>
        <taxon>Glomeromycetes</taxon>
        <taxon>Diversisporales</taxon>
        <taxon>Gigasporaceae</taxon>
        <taxon>Gigaspora</taxon>
    </lineage>
</organism>
<evidence type="ECO:0000313" key="3">
    <source>
        <dbReference type="Proteomes" id="UP000439903"/>
    </source>
</evidence>
<protein>
    <submittedName>
        <fullName evidence="2">Uncharacterized protein</fullName>
    </submittedName>
</protein>
<feature type="compositionally biased region" description="Basic and acidic residues" evidence="1">
    <location>
        <begin position="1"/>
        <end position="10"/>
    </location>
</feature>
<accession>A0A8H3X827</accession>
<reference evidence="2 3" key="1">
    <citation type="journal article" date="2019" name="Environ. Microbiol.">
        <title>At the nexus of three kingdoms: the genome of the mycorrhizal fungus Gigaspora margarita provides insights into plant, endobacterial and fungal interactions.</title>
        <authorList>
            <person name="Venice F."/>
            <person name="Ghignone S."/>
            <person name="Salvioli di Fossalunga A."/>
            <person name="Amselem J."/>
            <person name="Novero M."/>
            <person name="Xianan X."/>
            <person name="Sedzielewska Toro K."/>
            <person name="Morin E."/>
            <person name="Lipzen A."/>
            <person name="Grigoriev I.V."/>
            <person name="Henrissat B."/>
            <person name="Martin F.M."/>
            <person name="Bonfante P."/>
        </authorList>
    </citation>
    <scope>NUCLEOTIDE SEQUENCE [LARGE SCALE GENOMIC DNA]</scope>
    <source>
        <strain evidence="2 3">BEG34</strain>
    </source>
</reference>
<evidence type="ECO:0000256" key="1">
    <source>
        <dbReference type="SAM" id="MobiDB-lite"/>
    </source>
</evidence>
<dbReference type="OrthoDB" id="2486573at2759"/>
<feature type="region of interest" description="Disordered" evidence="1">
    <location>
        <begin position="1"/>
        <end position="60"/>
    </location>
</feature>
<dbReference type="Proteomes" id="UP000439903">
    <property type="component" value="Unassembled WGS sequence"/>
</dbReference>
<proteinExistence type="predicted"/>
<dbReference type="AlphaFoldDB" id="A0A8H3X827"/>
<keyword evidence="3" id="KW-1185">Reference proteome</keyword>